<feature type="chain" id="PRO_5045277860" evidence="2">
    <location>
        <begin position="24"/>
        <end position="344"/>
    </location>
</feature>
<keyword evidence="4" id="KW-1185">Reference proteome</keyword>
<reference evidence="3 4" key="1">
    <citation type="submission" date="2019-01" db="EMBL/GenBank/DDBJ databases">
        <title>Genomes sequencing and comparative genomics of infectious freshwater microsporidia, Cucumispora dikerogammari and Thelohania contejeani.</title>
        <authorList>
            <person name="Cormier A."/>
            <person name="Giraud I."/>
            <person name="Wattier R."/>
            <person name="Teixeira M."/>
            <person name="Grandjean F."/>
            <person name="Rigaud T."/>
            <person name="Cordaux R."/>
        </authorList>
    </citation>
    <scope>NUCLEOTIDE SEQUENCE [LARGE SCALE GENOMIC DNA]</scope>
    <source>
        <strain evidence="3">T1</strain>
        <tissue evidence="3">Spores</tissue>
    </source>
</reference>
<organism evidence="3 4">
    <name type="scientific">Astathelohania contejeani</name>
    <dbReference type="NCBI Taxonomy" id="164912"/>
    <lineage>
        <taxon>Eukaryota</taxon>
        <taxon>Fungi</taxon>
        <taxon>Fungi incertae sedis</taxon>
        <taxon>Microsporidia</taxon>
        <taxon>Astathelohaniidae</taxon>
        <taxon>Astathelohania</taxon>
    </lineage>
</organism>
<evidence type="ECO:0000256" key="2">
    <source>
        <dbReference type="SAM" id="SignalP"/>
    </source>
</evidence>
<dbReference type="EMBL" id="SBIQ01000120">
    <property type="protein sequence ID" value="KAF7683166.1"/>
    <property type="molecule type" value="Genomic_DNA"/>
</dbReference>
<proteinExistence type="predicted"/>
<keyword evidence="2" id="KW-0732">Signal</keyword>
<accession>A0ABQ7HYA9</accession>
<keyword evidence="1" id="KW-0472">Membrane</keyword>
<keyword evidence="1" id="KW-1133">Transmembrane helix</keyword>
<evidence type="ECO:0000313" key="4">
    <source>
        <dbReference type="Proteomes" id="UP001516464"/>
    </source>
</evidence>
<sequence>MTYKILMTTIIITLFSSLSLVDSENYSQCQVFFSGNNVKHDKKTVVKLPLILQIEFDKKQIYWYSYWEFIETESNHSKCLLIEGSNTNNILVKFCNSNNTIASFSSFIPGESMWPNVFSLYITVNYNGNLNIYFNQRSMKQYKHNYLHTLRFINTSSGGPKINTIPTYVGGEFNQCIIMKNCVKFKNWSYFSCHPNNDSIYIIDNFNKDMALIRVTLSNCFPTYNIGILPSGNYRLKIKYDLYDIYHTLSVSIIDSNNINFVIIKNTVEKNNLNCLNDLFLVGVQRNYVSLNCNPHWKMIKNKNKNNNVTVIITKKYNNNVTIITTNNILLHILFLCNFLLYIK</sequence>
<evidence type="ECO:0000256" key="1">
    <source>
        <dbReference type="SAM" id="Phobius"/>
    </source>
</evidence>
<evidence type="ECO:0000313" key="3">
    <source>
        <dbReference type="EMBL" id="KAF7683166.1"/>
    </source>
</evidence>
<protein>
    <submittedName>
        <fullName evidence="3">Uncharacterized protein</fullName>
    </submittedName>
</protein>
<feature type="signal peptide" evidence="2">
    <location>
        <begin position="1"/>
        <end position="23"/>
    </location>
</feature>
<name>A0ABQ7HYA9_9MICR</name>
<dbReference type="Proteomes" id="UP001516464">
    <property type="component" value="Unassembled WGS sequence"/>
</dbReference>
<feature type="transmembrane region" description="Helical" evidence="1">
    <location>
        <begin position="321"/>
        <end position="343"/>
    </location>
</feature>
<keyword evidence="1" id="KW-0812">Transmembrane</keyword>
<gene>
    <name evidence="3" type="ORF">TCON_1623</name>
</gene>
<comment type="caution">
    <text evidence="3">The sequence shown here is derived from an EMBL/GenBank/DDBJ whole genome shotgun (WGS) entry which is preliminary data.</text>
</comment>